<dbReference type="STRING" id="47428.A0A284S047"/>
<dbReference type="OrthoDB" id="408743at2759"/>
<keyword evidence="4" id="KW-1185">Reference proteome</keyword>
<dbReference type="GO" id="GO:0000166">
    <property type="term" value="F:nucleotide binding"/>
    <property type="evidence" value="ECO:0007669"/>
    <property type="project" value="InterPro"/>
</dbReference>
<dbReference type="EMBL" id="FUEG01000023">
    <property type="protein sequence ID" value="SJL14381.1"/>
    <property type="molecule type" value="Genomic_DNA"/>
</dbReference>
<dbReference type="Proteomes" id="UP000219338">
    <property type="component" value="Unassembled WGS sequence"/>
</dbReference>
<dbReference type="InterPro" id="IPR036291">
    <property type="entry name" value="NAD(P)-bd_dom_sf"/>
</dbReference>
<dbReference type="PANTHER" id="PTHR43377:SF2">
    <property type="entry name" value="BINDING ROSSMANN FOLD OXIDOREDUCTASE, PUTATIVE (AFU_ORTHOLOGUE AFUA_4G00560)-RELATED"/>
    <property type="match status" value="1"/>
</dbReference>
<dbReference type="SUPFAM" id="SSF51735">
    <property type="entry name" value="NAD(P)-binding Rossmann-fold domains"/>
    <property type="match status" value="1"/>
</dbReference>
<evidence type="ECO:0000313" key="3">
    <source>
        <dbReference type="EMBL" id="SJL14381.1"/>
    </source>
</evidence>
<evidence type="ECO:0000259" key="1">
    <source>
        <dbReference type="Pfam" id="PF01408"/>
    </source>
</evidence>
<dbReference type="Pfam" id="PF01408">
    <property type="entry name" value="GFO_IDH_MocA"/>
    <property type="match status" value="1"/>
</dbReference>
<evidence type="ECO:0000313" key="4">
    <source>
        <dbReference type="Proteomes" id="UP000219338"/>
    </source>
</evidence>
<dbReference type="Gene3D" id="3.30.360.10">
    <property type="entry name" value="Dihydrodipicolinate Reductase, domain 2"/>
    <property type="match status" value="1"/>
</dbReference>
<dbReference type="SUPFAM" id="SSF55347">
    <property type="entry name" value="Glyceraldehyde-3-phosphate dehydrogenase-like, C-terminal domain"/>
    <property type="match status" value="1"/>
</dbReference>
<protein>
    <submittedName>
        <fullName evidence="3">Related to dehydrogenases and related proteins</fullName>
    </submittedName>
</protein>
<proteinExistence type="predicted"/>
<dbReference type="PANTHER" id="PTHR43377">
    <property type="entry name" value="BILIVERDIN REDUCTASE A"/>
    <property type="match status" value="1"/>
</dbReference>
<gene>
    <name evidence="3" type="ORF">ARMOST_17837</name>
</gene>
<reference evidence="4" key="1">
    <citation type="journal article" date="2017" name="Nat. Ecol. Evol.">
        <title>Genome expansion and lineage-specific genetic innovations in the forest pathogenic fungi Armillaria.</title>
        <authorList>
            <person name="Sipos G."/>
            <person name="Prasanna A.N."/>
            <person name="Walter M.C."/>
            <person name="O'Connor E."/>
            <person name="Balint B."/>
            <person name="Krizsan K."/>
            <person name="Kiss B."/>
            <person name="Hess J."/>
            <person name="Varga T."/>
            <person name="Slot J."/>
            <person name="Riley R."/>
            <person name="Boka B."/>
            <person name="Rigling D."/>
            <person name="Barry K."/>
            <person name="Lee J."/>
            <person name="Mihaltcheva S."/>
            <person name="LaButti K."/>
            <person name="Lipzen A."/>
            <person name="Waldron R."/>
            <person name="Moloney N.M."/>
            <person name="Sperisen C."/>
            <person name="Kredics L."/>
            <person name="Vagvoelgyi C."/>
            <person name="Patrignani A."/>
            <person name="Fitzpatrick D."/>
            <person name="Nagy I."/>
            <person name="Doyle S."/>
            <person name="Anderson J.B."/>
            <person name="Grigoriev I.V."/>
            <person name="Gueldener U."/>
            <person name="Muensterkoetter M."/>
            <person name="Nagy L.G."/>
        </authorList>
    </citation>
    <scope>NUCLEOTIDE SEQUENCE [LARGE SCALE GENOMIC DNA]</scope>
    <source>
        <strain evidence="4">C18/9</strain>
    </source>
</reference>
<evidence type="ECO:0000259" key="2">
    <source>
        <dbReference type="Pfam" id="PF02894"/>
    </source>
</evidence>
<dbReference type="InterPro" id="IPR000683">
    <property type="entry name" value="Gfo/Idh/MocA-like_OxRdtase_N"/>
</dbReference>
<name>A0A284S047_ARMOS</name>
<dbReference type="InterPro" id="IPR004104">
    <property type="entry name" value="Gfo/Idh/MocA-like_OxRdtase_C"/>
</dbReference>
<dbReference type="Pfam" id="PF02894">
    <property type="entry name" value="GFO_IDH_MocA_C"/>
    <property type="match status" value="1"/>
</dbReference>
<sequence length="444" mass="48937">MGDNSERKTVGGRVAIIGTGSRAAMFVRGIVERPASAVVAILEPNTIRAAYYNDLLKSLDAPTVPVYKPEQFKDMLTTERVDAIVVTCIDALHHLYIIPALEAGVQVLTEKPMTTDADKCRAILETGKEVDPEIGIILFTNLLNERLRRERSGQAVISIHFEWLLDTIHGADYFRRWHRQKGNSGGLMVHKSGHHFDLVNWWIGSEPETVAGMGKTAFYGKEAGTKNGWAKDYVRARGSDEARKDPFAMHMEMDETLQKLYAEAESADGYHRDMNVFGPDIAIEDDMSVVVRYKSGVTLTYHLTAYSPWEGYRVMFNGSEGRLELEVVESEYRSPSDGERLGGLIHGTNSLPHPGGATVTLQRLWEKPQRLPVNIDHSAHGGGDTRMLSVLFGAKPGQEVDTGDASKQSANEKDGAMALAVGVCANESFKTGNFIDVASLNFPL</sequence>
<dbReference type="InterPro" id="IPR051450">
    <property type="entry name" value="Gfo/Idh/MocA_Oxidoreductases"/>
</dbReference>
<feature type="domain" description="Gfo/Idh/MocA-like oxidoreductase N-terminal" evidence="1">
    <location>
        <begin position="13"/>
        <end position="129"/>
    </location>
</feature>
<feature type="domain" description="Gfo/Idh/MocA-like oxidoreductase C-terminal" evidence="2">
    <location>
        <begin position="156"/>
        <end position="333"/>
    </location>
</feature>
<dbReference type="OMA" id="AMGDLRF"/>
<dbReference type="AlphaFoldDB" id="A0A284S047"/>
<accession>A0A284S047</accession>
<dbReference type="Gene3D" id="3.40.50.720">
    <property type="entry name" value="NAD(P)-binding Rossmann-like Domain"/>
    <property type="match status" value="1"/>
</dbReference>
<organism evidence="3 4">
    <name type="scientific">Armillaria ostoyae</name>
    <name type="common">Armillaria root rot fungus</name>
    <dbReference type="NCBI Taxonomy" id="47428"/>
    <lineage>
        <taxon>Eukaryota</taxon>
        <taxon>Fungi</taxon>
        <taxon>Dikarya</taxon>
        <taxon>Basidiomycota</taxon>
        <taxon>Agaricomycotina</taxon>
        <taxon>Agaricomycetes</taxon>
        <taxon>Agaricomycetidae</taxon>
        <taxon>Agaricales</taxon>
        <taxon>Marasmiineae</taxon>
        <taxon>Physalacriaceae</taxon>
        <taxon>Armillaria</taxon>
    </lineage>
</organism>